<keyword evidence="1" id="KW-1133">Transmembrane helix</keyword>
<feature type="transmembrane region" description="Helical" evidence="1">
    <location>
        <begin position="6"/>
        <end position="23"/>
    </location>
</feature>
<accession>A0A0E9T410</accession>
<sequence>MLMEKLIFVFMFLFLFSCFLFFSSL</sequence>
<dbReference type="AlphaFoldDB" id="A0A0E9T410"/>
<dbReference type="PROSITE" id="PS51257">
    <property type="entry name" value="PROKAR_LIPOPROTEIN"/>
    <property type="match status" value="1"/>
</dbReference>
<keyword evidence="1" id="KW-0472">Membrane</keyword>
<keyword evidence="1" id="KW-0812">Transmembrane</keyword>
<proteinExistence type="predicted"/>
<reference evidence="2" key="1">
    <citation type="submission" date="2014-11" db="EMBL/GenBank/DDBJ databases">
        <authorList>
            <person name="Amaro Gonzalez C."/>
        </authorList>
    </citation>
    <scope>NUCLEOTIDE SEQUENCE</scope>
</reference>
<protein>
    <submittedName>
        <fullName evidence="2">Uncharacterized protein</fullName>
    </submittedName>
</protein>
<dbReference type="EMBL" id="GBXM01060852">
    <property type="protein sequence ID" value="JAH47725.1"/>
    <property type="molecule type" value="Transcribed_RNA"/>
</dbReference>
<reference evidence="2" key="2">
    <citation type="journal article" date="2015" name="Fish Shellfish Immunol.">
        <title>Early steps in the European eel (Anguilla anguilla)-Vibrio vulnificus interaction in the gills: Role of the RtxA13 toxin.</title>
        <authorList>
            <person name="Callol A."/>
            <person name="Pajuelo D."/>
            <person name="Ebbesson L."/>
            <person name="Teles M."/>
            <person name="MacKenzie S."/>
            <person name="Amaro C."/>
        </authorList>
    </citation>
    <scope>NUCLEOTIDE SEQUENCE</scope>
</reference>
<evidence type="ECO:0000256" key="1">
    <source>
        <dbReference type="SAM" id="Phobius"/>
    </source>
</evidence>
<name>A0A0E9T410_ANGAN</name>
<organism evidence="2">
    <name type="scientific">Anguilla anguilla</name>
    <name type="common">European freshwater eel</name>
    <name type="synonym">Muraena anguilla</name>
    <dbReference type="NCBI Taxonomy" id="7936"/>
    <lineage>
        <taxon>Eukaryota</taxon>
        <taxon>Metazoa</taxon>
        <taxon>Chordata</taxon>
        <taxon>Craniata</taxon>
        <taxon>Vertebrata</taxon>
        <taxon>Euteleostomi</taxon>
        <taxon>Actinopterygii</taxon>
        <taxon>Neopterygii</taxon>
        <taxon>Teleostei</taxon>
        <taxon>Anguilliformes</taxon>
        <taxon>Anguillidae</taxon>
        <taxon>Anguilla</taxon>
    </lineage>
</organism>
<evidence type="ECO:0000313" key="2">
    <source>
        <dbReference type="EMBL" id="JAH47725.1"/>
    </source>
</evidence>